<gene>
    <name evidence="3" type="primary">sfsA_12</name>
    <name evidence="3" type="ORF">SDC9_121969</name>
</gene>
<dbReference type="AlphaFoldDB" id="A0A645CDF8"/>
<proteinExistence type="inferred from homology"/>
<organism evidence="3">
    <name type="scientific">bioreactor metagenome</name>
    <dbReference type="NCBI Taxonomy" id="1076179"/>
    <lineage>
        <taxon>unclassified sequences</taxon>
        <taxon>metagenomes</taxon>
        <taxon>ecological metagenomes</taxon>
    </lineage>
</organism>
<sequence>MHYEQIEPAIFLERPNRFIAVLDMEGRQEICHVKNTGRCRELLTPGARVLVQRRDQPGRSTKYDLISVWKGRRLINMDSSAPNRVFGEWMRQGSFLEDVTRIRPEYSLGGSRFDFYLEAGGRPVLVEVKGVTLEEEGVVRFPDAPTQRGVRHLEELTALAQAGREAWVVFIIQLRGVRWLEPNWDTHPAFGQALRAAREAGVHLLALECDVTQDAITAAGPVELRL</sequence>
<dbReference type="PANTHER" id="PTHR30545">
    <property type="entry name" value="SUGAR FERMENTATION STIMULATION PROTEIN A"/>
    <property type="match status" value="1"/>
</dbReference>
<dbReference type="GO" id="GO:0003677">
    <property type="term" value="F:DNA binding"/>
    <property type="evidence" value="ECO:0007669"/>
    <property type="project" value="InterPro"/>
</dbReference>
<dbReference type="Gene3D" id="3.40.1350.60">
    <property type="match status" value="1"/>
</dbReference>
<name>A0A645CDF8_9ZZZZ</name>
<dbReference type="EMBL" id="VSSQ01026322">
    <property type="protein sequence ID" value="MPM74979.1"/>
    <property type="molecule type" value="Genomic_DNA"/>
</dbReference>
<dbReference type="Gene3D" id="2.40.50.580">
    <property type="match status" value="1"/>
</dbReference>
<dbReference type="NCBIfam" id="TIGR00230">
    <property type="entry name" value="sfsA"/>
    <property type="match status" value="1"/>
</dbReference>
<evidence type="ECO:0000259" key="2">
    <source>
        <dbReference type="Pfam" id="PF17746"/>
    </source>
</evidence>
<dbReference type="Pfam" id="PF17746">
    <property type="entry name" value="SfsA_N"/>
    <property type="match status" value="1"/>
</dbReference>
<dbReference type="Pfam" id="PF03749">
    <property type="entry name" value="SfsA"/>
    <property type="match status" value="1"/>
</dbReference>
<dbReference type="InterPro" id="IPR040452">
    <property type="entry name" value="SfsA_C"/>
</dbReference>
<feature type="domain" description="SfsA N-terminal OB" evidence="2">
    <location>
        <begin position="12"/>
        <end position="76"/>
    </location>
</feature>
<dbReference type="InterPro" id="IPR005224">
    <property type="entry name" value="SfsA"/>
</dbReference>
<reference evidence="3" key="1">
    <citation type="submission" date="2019-08" db="EMBL/GenBank/DDBJ databases">
        <authorList>
            <person name="Kucharzyk K."/>
            <person name="Murdoch R.W."/>
            <person name="Higgins S."/>
            <person name="Loffler F."/>
        </authorList>
    </citation>
    <scope>NUCLEOTIDE SEQUENCE</scope>
</reference>
<feature type="domain" description="Sugar fermentation stimulation protein C-terminal" evidence="1">
    <location>
        <begin position="81"/>
        <end position="214"/>
    </location>
</feature>
<comment type="caution">
    <text evidence="3">The sequence shown here is derived from an EMBL/GenBank/DDBJ whole genome shotgun (WGS) entry which is preliminary data.</text>
</comment>
<protein>
    <submittedName>
        <fullName evidence="3">Sugar fermentation stimulation protein A</fullName>
    </submittedName>
</protein>
<dbReference type="PANTHER" id="PTHR30545:SF2">
    <property type="entry name" value="SUGAR FERMENTATION STIMULATION PROTEIN A"/>
    <property type="match status" value="1"/>
</dbReference>
<dbReference type="InterPro" id="IPR041465">
    <property type="entry name" value="SfsA_N"/>
</dbReference>
<evidence type="ECO:0000259" key="1">
    <source>
        <dbReference type="Pfam" id="PF03749"/>
    </source>
</evidence>
<evidence type="ECO:0000313" key="3">
    <source>
        <dbReference type="EMBL" id="MPM74979.1"/>
    </source>
</evidence>
<dbReference type="CDD" id="cd22359">
    <property type="entry name" value="SfsA-like_bacterial"/>
    <property type="match status" value="1"/>
</dbReference>
<dbReference type="HAMAP" id="MF_00095">
    <property type="entry name" value="SfsA"/>
    <property type="match status" value="1"/>
</dbReference>
<accession>A0A645CDF8</accession>